<evidence type="ECO:0000259" key="1">
    <source>
        <dbReference type="Pfam" id="PF07859"/>
    </source>
</evidence>
<dbReference type="InterPro" id="IPR013094">
    <property type="entry name" value="AB_hydrolase_3"/>
</dbReference>
<dbReference type="EMBL" id="MDYL01000017">
    <property type="protein sequence ID" value="OQD73057.1"/>
    <property type="molecule type" value="Genomic_DNA"/>
</dbReference>
<reference evidence="3" key="1">
    <citation type="journal article" date="2017" name="Nat. Microbiol.">
        <title>Global analysis of biosynthetic gene clusters reveals vast potential of secondary metabolite production in Penicillium species.</title>
        <authorList>
            <person name="Nielsen J.C."/>
            <person name="Grijseels S."/>
            <person name="Prigent S."/>
            <person name="Ji B."/>
            <person name="Dainat J."/>
            <person name="Nielsen K.F."/>
            <person name="Frisvad J.C."/>
            <person name="Workman M."/>
            <person name="Nielsen J."/>
        </authorList>
    </citation>
    <scope>NUCLEOTIDE SEQUENCE [LARGE SCALE GENOMIC DNA]</scope>
    <source>
        <strain evidence="3">IBT 11843</strain>
    </source>
</reference>
<dbReference type="InterPro" id="IPR029058">
    <property type="entry name" value="AB_hydrolase_fold"/>
</dbReference>
<dbReference type="SUPFAM" id="SSF53474">
    <property type="entry name" value="alpha/beta-Hydrolases"/>
    <property type="match status" value="1"/>
</dbReference>
<dbReference type="OrthoDB" id="408631at2759"/>
<dbReference type="GO" id="GO:0004806">
    <property type="term" value="F:triacylglycerol lipase activity"/>
    <property type="evidence" value="ECO:0007669"/>
    <property type="project" value="TreeGrafter"/>
</dbReference>
<dbReference type="GO" id="GO:0004771">
    <property type="term" value="F:sterol ester esterase activity"/>
    <property type="evidence" value="ECO:0007669"/>
    <property type="project" value="TreeGrafter"/>
</dbReference>
<feature type="domain" description="Alpha/beta hydrolase fold-3" evidence="1">
    <location>
        <begin position="88"/>
        <end position="294"/>
    </location>
</feature>
<dbReference type="GO" id="GO:0005829">
    <property type="term" value="C:cytosol"/>
    <property type="evidence" value="ECO:0007669"/>
    <property type="project" value="TreeGrafter"/>
</dbReference>
<dbReference type="PANTHER" id="PTHR23025">
    <property type="entry name" value="TRIACYLGLYCEROL LIPASE"/>
    <property type="match status" value="1"/>
</dbReference>
<protein>
    <recommendedName>
        <fullName evidence="1">Alpha/beta hydrolase fold-3 domain-containing protein</fullName>
    </recommendedName>
</protein>
<dbReference type="PANTHER" id="PTHR23025:SF3">
    <property type="entry name" value="HORMONE-SENSITIVE LIPASE"/>
    <property type="match status" value="1"/>
</dbReference>
<dbReference type="Gene3D" id="3.40.50.1820">
    <property type="entry name" value="alpha/beta hydrolase"/>
    <property type="match status" value="1"/>
</dbReference>
<name>A0A1V6P8B6_PENDC</name>
<dbReference type="GO" id="GO:0017000">
    <property type="term" value="P:antibiotic biosynthetic process"/>
    <property type="evidence" value="ECO:0007669"/>
    <property type="project" value="UniProtKB-ARBA"/>
</dbReference>
<dbReference type="OMA" id="GTHDLFH"/>
<organism evidence="2 3">
    <name type="scientific">Penicillium decumbens</name>
    <dbReference type="NCBI Taxonomy" id="69771"/>
    <lineage>
        <taxon>Eukaryota</taxon>
        <taxon>Fungi</taxon>
        <taxon>Dikarya</taxon>
        <taxon>Ascomycota</taxon>
        <taxon>Pezizomycotina</taxon>
        <taxon>Eurotiomycetes</taxon>
        <taxon>Eurotiomycetidae</taxon>
        <taxon>Eurotiales</taxon>
        <taxon>Aspergillaceae</taxon>
        <taxon>Penicillium</taxon>
    </lineage>
</organism>
<dbReference type="STRING" id="69771.A0A1V6P8B6"/>
<keyword evidence="3" id="KW-1185">Reference proteome</keyword>
<evidence type="ECO:0000313" key="2">
    <source>
        <dbReference type="EMBL" id="OQD73057.1"/>
    </source>
</evidence>
<dbReference type="GO" id="GO:0019433">
    <property type="term" value="P:triglyceride catabolic process"/>
    <property type="evidence" value="ECO:0007669"/>
    <property type="project" value="TreeGrafter"/>
</dbReference>
<dbReference type="AlphaFoldDB" id="A0A1V6P8B6"/>
<dbReference type="Pfam" id="PF07859">
    <property type="entry name" value="Abhydrolase_3"/>
    <property type="match status" value="1"/>
</dbReference>
<sequence length="318" mass="35084">MSLQYDPDFRKATEPFFAQQQANPRPPMNDPFIIRSVITPAMELSMAQFPEVLEVTHEVYHITSYDGQPIPVYRIYKRNVKTTPGPAIVHAHGGGTVFGDASMFIKMLSVLVNQSGAQVFSVDYRLAPEHPFPTPVEDCYAGLSWLIEHSADFNIDPKRIGTMGESAGANLAMGIALMARDRGLSPPVAKQILVYPMLDDRNTKTYSALMGLSTWSPETNVACWSAYLGSDFGTDHVSPYAAPARAHMEGLPPTYLEVGNLDIFLGETMQCASRLMQANIQVELHVYPGLPHAFDTFAPFCEPAQRARMNRVQAASTL</sequence>
<comment type="caution">
    <text evidence="2">The sequence shown here is derived from an EMBL/GenBank/DDBJ whole genome shotgun (WGS) entry which is preliminary data.</text>
</comment>
<proteinExistence type="predicted"/>
<dbReference type="GO" id="GO:0072330">
    <property type="term" value="P:monocarboxylic acid biosynthetic process"/>
    <property type="evidence" value="ECO:0007669"/>
    <property type="project" value="UniProtKB-ARBA"/>
</dbReference>
<gene>
    <name evidence="2" type="ORF">PENDEC_c017G01158</name>
</gene>
<dbReference type="Proteomes" id="UP000191522">
    <property type="component" value="Unassembled WGS sequence"/>
</dbReference>
<accession>A0A1V6P8B6</accession>
<evidence type="ECO:0000313" key="3">
    <source>
        <dbReference type="Proteomes" id="UP000191522"/>
    </source>
</evidence>